<dbReference type="SUPFAM" id="SSF52047">
    <property type="entry name" value="RNI-like"/>
    <property type="match status" value="1"/>
</dbReference>
<dbReference type="Gene3D" id="1.20.1280.50">
    <property type="match status" value="1"/>
</dbReference>
<organism evidence="3 4">
    <name type="scientific">Musa troglodytarum</name>
    <name type="common">fe'i banana</name>
    <dbReference type="NCBI Taxonomy" id="320322"/>
    <lineage>
        <taxon>Eukaryota</taxon>
        <taxon>Viridiplantae</taxon>
        <taxon>Streptophyta</taxon>
        <taxon>Embryophyta</taxon>
        <taxon>Tracheophyta</taxon>
        <taxon>Spermatophyta</taxon>
        <taxon>Magnoliopsida</taxon>
        <taxon>Liliopsida</taxon>
        <taxon>Zingiberales</taxon>
        <taxon>Musaceae</taxon>
        <taxon>Musa</taxon>
    </lineage>
</organism>
<keyword evidence="4" id="KW-1185">Reference proteome</keyword>
<dbReference type="Proteomes" id="UP001055439">
    <property type="component" value="Chromosome 10"/>
</dbReference>
<gene>
    <name evidence="3" type="ORF">MUK42_02684</name>
</gene>
<accession>A0A9E7EWJ2</accession>
<proteinExistence type="inferred from homology"/>
<dbReference type="InterPro" id="IPR007757">
    <property type="entry name" value="MT-A70-like"/>
</dbReference>
<dbReference type="GO" id="GO:0036396">
    <property type="term" value="C:RNA N6-methyladenosine methyltransferase complex"/>
    <property type="evidence" value="ECO:0007669"/>
    <property type="project" value="TreeGrafter"/>
</dbReference>
<sequence>MYDFNVITSLELWGYQRVEEIIWVKTNQLQRIIRTGRTGHWLNHSKEHCLVGIKGNPEVNRNIDTDVIVAEVRETSRKPDEMYPMLERISPRTRKLELFARIHNTHAGWLSLGNQLNGVQIVDEGLRARFKAAYPDVEVQPASPTRPSAMDTDSNTSQMLLIQVNLYHQYSLIGEAVLDEECKYSPRRLQVTVKGLDGVSDSLHQQRKESWSRLVARSRNKEFIRFATCSKDFLCSTSITITINPGGRRLAMEEGRRWEEMPTDCLVSIFLRLGLDDLTISVPFVCKSWAQASLDPGCWRVVDFRTLDLMPWSRFCKGFASRYSLRSFSFSPLMEFVVGRARGSVAELVFPSSSSVSWRDLVHASVKCPGLKRLALPDHLMLEDELRIPELVGGWRNLEELELESKPSSFLALVARIGHDCRRFTRLRVSGLITTEDACVMVNCLPELKCLDLSKSYLTKEQLGVIVNGCKSLERLAVKDCLGFEADEEVASMASNLKVFEHQGSKLLDDSGYETDEPEYQTGIFRW</sequence>
<evidence type="ECO:0000259" key="2">
    <source>
        <dbReference type="Pfam" id="PF12937"/>
    </source>
</evidence>
<dbReference type="InterPro" id="IPR001810">
    <property type="entry name" value="F-box_dom"/>
</dbReference>
<comment type="similarity">
    <text evidence="1">Belongs to the MT-A70-like family.</text>
</comment>
<dbReference type="PANTHER" id="PTHR12829">
    <property type="entry name" value="N6-ADENOSINE-METHYLTRANSFERASE"/>
    <property type="match status" value="1"/>
</dbReference>
<dbReference type="GO" id="GO:0005634">
    <property type="term" value="C:nucleus"/>
    <property type="evidence" value="ECO:0007669"/>
    <property type="project" value="TreeGrafter"/>
</dbReference>
<dbReference type="EMBL" id="CP097503">
    <property type="protein sequence ID" value="URD83133.1"/>
    <property type="molecule type" value="Genomic_DNA"/>
</dbReference>
<dbReference type="InterPro" id="IPR036047">
    <property type="entry name" value="F-box-like_dom_sf"/>
</dbReference>
<dbReference type="SUPFAM" id="SSF81383">
    <property type="entry name" value="F-box domain"/>
    <property type="match status" value="1"/>
</dbReference>
<dbReference type="GO" id="GO:0008168">
    <property type="term" value="F:methyltransferase activity"/>
    <property type="evidence" value="ECO:0007669"/>
    <property type="project" value="TreeGrafter"/>
</dbReference>
<dbReference type="AlphaFoldDB" id="A0A9E7EWJ2"/>
<dbReference type="PROSITE" id="PS51143">
    <property type="entry name" value="MT_A70"/>
    <property type="match status" value="1"/>
</dbReference>
<feature type="domain" description="F-box" evidence="2">
    <location>
        <begin position="258"/>
        <end position="305"/>
    </location>
</feature>
<evidence type="ECO:0000256" key="1">
    <source>
        <dbReference type="PROSITE-ProRule" id="PRU00489"/>
    </source>
</evidence>
<dbReference type="OrthoDB" id="1929062at2759"/>
<dbReference type="PANTHER" id="PTHR12829:SF2">
    <property type="entry name" value="N6-ADENOSINE-METHYLTRANSFERASE MT-A70-LIKE"/>
    <property type="match status" value="1"/>
</dbReference>
<reference evidence="3" key="1">
    <citation type="submission" date="2022-05" db="EMBL/GenBank/DDBJ databases">
        <title>The Musa troglodytarum L. genome provides insights into the mechanism of non-climacteric behaviour and enrichment of carotenoids.</title>
        <authorList>
            <person name="Wang J."/>
        </authorList>
    </citation>
    <scope>NUCLEOTIDE SEQUENCE</scope>
    <source>
        <tissue evidence="3">Leaf</tissue>
    </source>
</reference>
<dbReference type="InterPro" id="IPR029063">
    <property type="entry name" value="SAM-dependent_MTases_sf"/>
</dbReference>
<dbReference type="Gene3D" id="3.80.10.10">
    <property type="entry name" value="Ribonuclease Inhibitor"/>
    <property type="match status" value="1"/>
</dbReference>
<dbReference type="InterPro" id="IPR032675">
    <property type="entry name" value="LRR_dom_sf"/>
</dbReference>
<protein>
    <submittedName>
        <fullName evidence="3">F-box LRR-repeat protein</fullName>
    </submittedName>
</protein>
<dbReference type="SUPFAM" id="SSF53335">
    <property type="entry name" value="S-adenosyl-L-methionine-dependent methyltransferases"/>
    <property type="match status" value="1"/>
</dbReference>
<dbReference type="Pfam" id="PF05063">
    <property type="entry name" value="MT-A70"/>
    <property type="match status" value="1"/>
</dbReference>
<evidence type="ECO:0000313" key="3">
    <source>
        <dbReference type="EMBL" id="URD83133.1"/>
    </source>
</evidence>
<dbReference type="Pfam" id="PF12937">
    <property type="entry name" value="F-box-like"/>
    <property type="match status" value="1"/>
</dbReference>
<evidence type="ECO:0000313" key="4">
    <source>
        <dbReference type="Proteomes" id="UP001055439"/>
    </source>
</evidence>
<name>A0A9E7EWJ2_9LILI</name>